<sequence>MVDLPRDLAEEGFSRLPVTSLRGARCTCKKWNTLTKDESFFKKHIAEQASTELTVVMVIEFRVYLMSLNLHDRPSITCQGKLTSLDNSDRVDISLVYHCDGLLLCIAKDFASFVVRNPYTGQTLWLKPRSPHPRLDCSNSWRVLDVTSDWHIDFYARGVSLKGNTYWFSRERYPAKPAVGEPFKVADFLICFDFTTERFGPRLSLPFHTGFECTVSLSSVREEQLAVLLQVDYLLRMEIWVTTKIEPEEVSWNMLFFAVNMEPFLDFQFGMSQGNISEEANVIAMNLNKKSEAHSVSGWWSTRIRKSMTAAVCHAYRKKCWGVTNPDLIDQAHAVFMNDMNEFVIDSMSESGGDKTWRWSRCKLQQDIEYNTVDFFMKLLQP</sequence>
<reference evidence="2 3" key="1">
    <citation type="submission" date="2020-02" db="EMBL/GenBank/DDBJ databases">
        <authorList>
            <person name="Ma Q."/>
            <person name="Huang Y."/>
            <person name="Song X."/>
            <person name="Pei D."/>
        </authorList>
    </citation>
    <scope>NUCLEOTIDE SEQUENCE [LARGE SCALE GENOMIC DNA]</scope>
    <source>
        <strain evidence="2">Sxm20200214</strain>
        <tissue evidence="2">Leaf</tissue>
    </source>
</reference>
<comment type="caution">
    <text evidence="2">The sequence shown here is derived from an EMBL/GenBank/DDBJ whole genome shotgun (WGS) entry which is preliminary data.</text>
</comment>
<dbReference type="Pfam" id="PF07734">
    <property type="entry name" value="FBA_1"/>
    <property type="match status" value="2"/>
</dbReference>
<dbReference type="InterPro" id="IPR017451">
    <property type="entry name" value="F-box-assoc_interact_dom"/>
</dbReference>
<dbReference type="EMBL" id="JAAMPC010000009">
    <property type="protein sequence ID" value="KAG2294583.1"/>
    <property type="molecule type" value="Genomic_DNA"/>
</dbReference>
<dbReference type="PANTHER" id="PTHR47993:SF339">
    <property type="entry name" value="F-BOX DOMAIN-CONTAINING PROTEIN"/>
    <property type="match status" value="1"/>
</dbReference>
<dbReference type="OrthoDB" id="1106385at2759"/>
<dbReference type="Proteomes" id="UP000886595">
    <property type="component" value="Unassembled WGS sequence"/>
</dbReference>
<dbReference type="SUPFAM" id="SSF81383">
    <property type="entry name" value="F-box domain"/>
    <property type="match status" value="1"/>
</dbReference>
<dbReference type="Gene3D" id="1.20.1280.50">
    <property type="match status" value="1"/>
</dbReference>
<dbReference type="AlphaFoldDB" id="A0A8X7RUZ5"/>
<evidence type="ECO:0000313" key="2">
    <source>
        <dbReference type="EMBL" id="KAG2294583.1"/>
    </source>
</evidence>
<gene>
    <name evidence="2" type="ORF">Bca52824_041252</name>
</gene>
<dbReference type="InterPro" id="IPR050233">
    <property type="entry name" value="A_thaliana_F-box"/>
</dbReference>
<keyword evidence="3" id="KW-1185">Reference proteome</keyword>
<evidence type="ECO:0000313" key="3">
    <source>
        <dbReference type="Proteomes" id="UP000886595"/>
    </source>
</evidence>
<dbReference type="Pfam" id="PF12937">
    <property type="entry name" value="F-box-like"/>
    <property type="match status" value="1"/>
</dbReference>
<proteinExistence type="predicted"/>
<dbReference type="InterPro" id="IPR001810">
    <property type="entry name" value="F-box_dom"/>
</dbReference>
<evidence type="ECO:0000259" key="1">
    <source>
        <dbReference type="PROSITE" id="PS50181"/>
    </source>
</evidence>
<feature type="domain" description="F-box" evidence="1">
    <location>
        <begin position="1"/>
        <end position="44"/>
    </location>
</feature>
<dbReference type="InterPro" id="IPR006527">
    <property type="entry name" value="F-box-assoc_dom_typ1"/>
</dbReference>
<accession>A0A8X7RUZ5</accession>
<dbReference type="SMART" id="SM00256">
    <property type="entry name" value="FBOX"/>
    <property type="match status" value="1"/>
</dbReference>
<dbReference type="PANTHER" id="PTHR47993">
    <property type="entry name" value="OS09G0372900 PROTEIN-RELATED"/>
    <property type="match status" value="1"/>
</dbReference>
<dbReference type="InterPro" id="IPR036047">
    <property type="entry name" value="F-box-like_dom_sf"/>
</dbReference>
<dbReference type="NCBIfam" id="TIGR01640">
    <property type="entry name" value="F_box_assoc_1"/>
    <property type="match status" value="1"/>
</dbReference>
<dbReference type="PROSITE" id="PS50181">
    <property type="entry name" value="FBOX"/>
    <property type="match status" value="1"/>
</dbReference>
<name>A0A8X7RUZ5_BRACI</name>
<protein>
    <recommendedName>
        <fullName evidence="1">F-box domain-containing protein</fullName>
    </recommendedName>
</protein>
<organism evidence="2 3">
    <name type="scientific">Brassica carinata</name>
    <name type="common">Ethiopian mustard</name>
    <name type="synonym">Abyssinian cabbage</name>
    <dbReference type="NCBI Taxonomy" id="52824"/>
    <lineage>
        <taxon>Eukaryota</taxon>
        <taxon>Viridiplantae</taxon>
        <taxon>Streptophyta</taxon>
        <taxon>Embryophyta</taxon>
        <taxon>Tracheophyta</taxon>
        <taxon>Spermatophyta</taxon>
        <taxon>Magnoliopsida</taxon>
        <taxon>eudicotyledons</taxon>
        <taxon>Gunneridae</taxon>
        <taxon>Pentapetalae</taxon>
        <taxon>rosids</taxon>
        <taxon>malvids</taxon>
        <taxon>Brassicales</taxon>
        <taxon>Brassicaceae</taxon>
        <taxon>Brassiceae</taxon>
        <taxon>Brassica</taxon>
    </lineage>
</organism>